<feature type="domain" description="Protein-glutamine gamma-glutamyltransferase-like C-terminal" evidence="4">
    <location>
        <begin position="146"/>
        <end position="215"/>
    </location>
</feature>
<keyword evidence="2" id="KW-0472">Membrane</keyword>
<feature type="region of interest" description="Disordered" evidence="1">
    <location>
        <begin position="30"/>
        <end position="57"/>
    </location>
</feature>
<evidence type="ECO:0000313" key="6">
    <source>
        <dbReference type="Proteomes" id="UP001595833"/>
    </source>
</evidence>
<accession>A0ABV9XZS9</accession>
<feature type="transmembrane region" description="Helical" evidence="2">
    <location>
        <begin position="66"/>
        <end position="89"/>
    </location>
</feature>
<sequence>MKPRLALALVAGSALVLVALAARGSSPVTYADRGGDVDDAPVTTPPPAPDQEPLADVGGSTTAGSFLVLLLVVVAAAVVGLVVIAVHALGQVRRGRRSRAGREADAPDAVDGRVGAPEILVQRATEALEELRERGGGPPGDAVIAAWLTLERAAEESGLPRQGHQTPTEFTGDLLTRHRVDEAATGALRRAYQRARFGSAEVTRDDARAAAEALEAIVRGLR</sequence>
<dbReference type="InterPro" id="IPR025403">
    <property type="entry name" value="TgpA-like_C"/>
</dbReference>
<organism evidence="5 6">
    <name type="scientific">Saccharothrix xinjiangensis</name>
    <dbReference type="NCBI Taxonomy" id="204798"/>
    <lineage>
        <taxon>Bacteria</taxon>
        <taxon>Bacillati</taxon>
        <taxon>Actinomycetota</taxon>
        <taxon>Actinomycetes</taxon>
        <taxon>Pseudonocardiales</taxon>
        <taxon>Pseudonocardiaceae</taxon>
        <taxon>Saccharothrix</taxon>
    </lineage>
</organism>
<feature type="signal peptide" evidence="3">
    <location>
        <begin position="1"/>
        <end position="21"/>
    </location>
</feature>
<keyword evidence="3" id="KW-0732">Signal</keyword>
<evidence type="ECO:0000259" key="4">
    <source>
        <dbReference type="Pfam" id="PF13559"/>
    </source>
</evidence>
<dbReference type="RefSeq" id="WP_344033740.1">
    <property type="nucleotide sequence ID" value="NZ_BAAAKE010000001.1"/>
</dbReference>
<dbReference type="Pfam" id="PF13559">
    <property type="entry name" value="DUF4129"/>
    <property type="match status" value="1"/>
</dbReference>
<evidence type="ECO:0000313" key="5">
    <source>
        <dbReference type="EMBL" id="MFC5054954.1"/>
    </source>
</evidence>
<reference evidence="6" key="1">
    <citation type="journal article" date="2019" name="Int. J. Syst. Evol. Microbiol.">
        <title>The Global Catalogue of Microorganisms (GCM) 10K type strain sequencing project: providing services to taxonomists for standard genome sequencing and annotation.</title>
        <authorList>
            <consortium name="The Broad Institute Genomics Platform"/>
            <consortium name="The Broad Institute Genome Sequencing Center for Infectious Disease"/>
            <person name="Wu L."/>
            <person name="Ma J."/>
        </authorList>
    </citation>
    <scope>NUCLEOTIDE SEQUENCE [LARGE SCALE GENOMIC DNA]</scope>
    <source>
        <strain evidence="6">KCTC 12848</strain>
    </source>
</reference>
<name>A0ABV9XZS9_9PSEU</name>
<gene>
    <name evidence="5" type="ORF">ACFPFM_14450</name>
</gene>
<evidence type="ECO:0000256" key="3">
    <source>
        <dbReference type="SAM" id="SignalP"/>
    </source>
</evidence>
<protein>
    <submittedName>
        <fullName evidence="5">DUF4129 domain-containing protein</fullName>
    </submittedName>
</protein>
<comment type="caution">
    <text evidence="5">The sequence shown here is derived from an EMBL/GenBank/DDBJ whole genome shotgun (WGS) entry which is preliminary data.</text>
</comment>
<feature type="chain" id="PRO_5045692299" evidence="3">
    <location>
        <begin position="22"/>
        <end position="222"/>
    </location>
</feature>
<evidence type="ECO:0000256" key="1">
    <source>
        <dbReference type="SAM" id="MobiDB-lite"/>
    </source>
</evidence>
<evidence type="ECO:0000256" key="2">
    <source>
        <dbReference type="SAM" id="Phobius"/>
    </source>
</evidence>
<keyword evidence="6" id="KW-1185">Reference proteome</keyword>
<dbReference type="Proteomes" id="UP001595833">
    <property type="component" value="Unassembled WGS sequence"/>
</dbReference>
<keyword evidence="2" id="KW-1133">Transmembrane helix</keyword>
<dbReference type="EMBL" id="JBHSJB010000011">
    <property type="protein sequence ID" value="MFC5054954.1"/>
    <property type="molecule type" value="Genomic_DNA"/>
</dbReference>
<keyword evidence="2" id="KW-0812">Transmembrane</keyword>
<proteinExistence type="predicted"/>